<feature type="region of interest" description="Disordered" evidence="1">
    <location>
        <begin position="76"/>
        <end position="97"/>
    </location>
</feature>
<dbReference type="RefSeq" id="WP_366295112.1">
    <property type="nucleotide sequence ID" value="NZ_CP159992.1"/>
</dbReference>
<accession>A0AAU8NE73</accession>
<evidence type="ECO:0000313" key="2">
    <source>
        <dbReference type="EMBL" id="XCP96584.1"/>
    </source>
</evidence>
<protein>
    <submittedName>
        <fullName evidence="2">Uncharacterized protein</fullName>
    </submittedName>
</protein>
<organism evidence="2">
    <name type="scientific">Paenibacillus sp. AN1007</name>
    <dbReference type="NCBI Taxonomy" id="3151385"/>
    <lineage>
        <taxon>Bacteria</taxon>
        <taxon>Bacillati</taxon>
        <taxon>Bacillota</taxon>
        <taxon>Bacilli</taxon>
        <taxon>Bacillales</taxon>
        <taxon>Paenibacillaceae</taxon>
        <taxon>Paenibacillus</taxon>
    </lineage>
</organism>
<proteinExistence type="predicted"/>
<sequence>MRGRQTLPGWIGAGRWLSPDFSFSPFQGGNPGINALASLLLPIPSLRWPASLVFQKKWKTLAGGGQGKRLEAYSWKQNNGGGARRSRDGSVPDAGYPRISRSLLFKEEIPG</sequence>
<name>A0AAU8NE73_9BACL</name>
<reference evidence="2" key="1">
    <citation type="submission" date="2024-05" db="EMBL/GenBank/DDBJ databases">
        <title>Draft genome assemblies of 36 bacteria isolated from hibernating arctic ground squirrels.</title>
        <authorList>
            <person name="McKee H."/>
            <person name="Mullen L."/>
            <person name="Drown D.M."/>
            <person name="Duddleston K.N."/>
        </authorList>
    </citation>
    <scope>NUCLEOTIDE SEQUENCE</scope>
    <source>
        <strain evidence="2">AN1007</strain>
    </source>
</reference>
<dbReference type="AlphaFoldDB" id="A0AAU8NE73"/>
<dbReference type="EMBL" id="CP159992">
    <property type="protein sequence ID" value="XCP96584.1"/>
    <property type="molecule type" value="Genomic_DNA"/>
</dbReference>
<evidence type="ECO:0000256" key="1">
    <source>
        <dbReference type="SAM" id="MobiDB-lite"/>
    </source>
</evidence>
<gene>
    <name evidence="2" type="ORF">ABXS70_07735</name>
</gene>